<proteinExistence type="predicted"/>
<sequence>MYNFHTDSKKLQTCRYWALGPGCPNFDQHGVLNLIDLVGLDLEIADAALQAGFNTRHHEALFNLIWAVKRTAIRILRPGNQSFKPHHPIYPDRYRPSGIGDNTVQKRRSMKRRWISNFESDPHRQQAHSRAADTDPLVNDSPRWNIDTAMDAESVKDDELSKRQKTRRAPSTEPDLLIFSPSPSPRVEDIPEPGLCVKTVLFVKAKLDEAQKEVHSCQVTMKKWYDEYGARFCDTNEIMVPLRNLSTHMEGMRQNARAGAKEMDSAIKWLQSNCGVSDVGVNHGDLLL</sequence>
<evidence type="ECO:0000256" key="1">
    <source>
        <dbReference type="SAM" id="MobiDB-lite"/>
    </source>
</evidence>
<dbReference type="Proteomes" id="UP000288859">
    <property type="component" value="Unassembled WGS sequence"/>
</dbReference>
<protein>
    <submittedName>
        <fullName evidence="2">Uncharacterized protein</fullName>
    </submittedName>
</protein>
<evidence type="ECO:0000313" key="2">
    <source>
        <dbReference type="EMBL" id="RVX73303.1"/>
    </source>
</evidence>
<comment type="caution">
    <text evidence="2">The sequence shown here is derived from an EMBL/GenBank/DDBJ whole genome shotgun (WGS) entry which is preliminary data.</text>
</comment>
<reference evidence="2 3" key="1">
    <citation type="submission" date="2017-03" db="EMBL/GenBank/DDBJ databases">
        <title>Genomes of endolithic fungi from Antarctica.</title>
        <authorList>
            <person name="Coleine C."/>
            <person name="Masonjones S."/>
            <person name="Stajich J.E."/>
        </authorList>
    </citation>
    <scope>NUCLEOTIDE SEQUENCE [LARGE SCALE GENOMIC DNA]</scope>
    <source>
        <strain evidence="2 3">CCFEE 6314</strain>
    </source>
</reference>
<name>A0A438NCA8_EXOME</name>
<dbReference type="EMBL" id="NAJM01000008">
    <property type="protein sequence ID" value="RVX73303.1"/>
    <property type="molecule type" value="Genomic_DNA"/>
</dbReference>
<dbReference type="OrthoDB" id="4142615at2759"/>
<accession>A0A438NCA8</accession>
<feature type="compositionally biased region" description="Basic and acidic residues" evidence="1">
    <location>
        <begin position="153"/>
        <end position="162"/>
    </location>
</feature>
<organism evidence="2 3">
    <name type="scientific">Exophiala mesophila</name>
    <name type="common">Black yeast-like fungus</name>
    <dbReference type="NCBI Taxonomy" id="212818"/>
    <lineage>
        <taxon>Eukaryota</taxon>
        <taxon>Fungi</taxon>
        <taxon>Dikarya</taxon>
        <taxon>Ascomycota</taxon>
        <taxon>Pezizomycotina</taxon>
        <taxon>Eurotiomycetes</taxon>
        <taxon>Chaetothyriomycetidae</taxon>
        <taxon>Chaetothyriales</taxon>
        <taxon>Herpotrichiellaceae</taxon>
        <taxon>Exophiala</taxon>
    </lineage>
</organism>
<gene>
    <name evidence="2" type="ORF">B0A52_02945</name>
</gene>
<feature type="region of interest" description="Disordered" evidence="1">
    <location>
        <begin position="117"/>
        <end position="185"/>
    </location>
</feature>
<evidence type="ECO:0000313" key="3">
    <source>
        <dbReference type="Proteomes" id="UP000288859"/>
    </source>
</evidence>
<dbReference type="AlphaFoldDB" id="A0A438NCA8"/>
<dbReference type="VEuPathDB" id="FungiDB:PV10_02667"/>